<feature type="binding site" evidence="5">
    <location>
        <position position="184"/>
    </location>
    <ligand>
        <name>NAD(+)</name>
        <dbReference type="ChEBI" id="CHEBI:57540"/>
    </ligand>
</feature>
<dbReference type="SUPFAM" id="SSF51735">
    <property type="entry name" value="NAD(P)-binding Rossmann-fold domains"/>
    <property type="match status" value="1"/>
</dbReference>
<dbReference type="GO" id="GO:0006730">
    <property type="term" value="P:one-carbon metabolic process"/>
    <property type="evidence" value="ECO:0007669"/>
    <property type="project" value="UniProtKB-UniRule"/>
</dbReference>
<keyword evidence="5" id="KW-0963">Cytoplasm</keyword>
<dbReference type="SMART" id="SM00997">
    <property type="entry name" value="AdoHcyase_NAD"/>
    <property type="match status" value="1"/>
</dbReference>
<dbReference type="GO" id="GO:0033353">
    <property type="term" value="P:S-adenosylmethionine cycle"/>
    <property type="evidence" value="ECO:0007669"/>
    <property type="project" value="TreeGrafter"/>
</dbReference>
<dbReference type="EMBL" id="NZBU01000001">
    <property type="protein sequence ID" value="MAG21673.1"/>
    <property type="molecule type" value="Genomic_DNA"/>
</dbReference>
<dbReference type="PROSITE" id="PS00738">
    <property type="entry name" value="ADOHCYASE_1"/>
    <property type="match status" value="1"/>
</dbReference>
<comment type="caution">
    <text evidence="10">The sequence shown here is derived from an EMBL/GenBank/DDBJ whole genome shotgun (WGS) entry which is preliminary data.</text>
</comment>
<keyword evidence="4 5" id="KW-0520">NAD</keyword>
<feature type="domain" description="S-adenosyl-L-homocysteine hydrolase NAD binding" evidence="9">
    <location>
        <begin position="184"/>
        <end position="345"/>
    </location>
</feature>
<dbReference type="NCBIfam" id="NF004005">
    <property type="entry name" value="PRK05476.2-3"/>
    <property type="match status" value="1"/>
</dbReference>
<evidence type="ECO:0000256" key="4">
    <source>
        <dbReference type="ARBA" id="ARBA00023027"/>
    </source>
</evidence>
<reference evidence="11" key="1">
    <citation type="submission" date="2017-09" db="EMBL/GenBank/DDBJ databases">
        <title>The Reconstruction of 2,631 Draft Metagenome-Assembled Genomes from the Global Oceans.</title>
        <authorList>
            <person name="Tully B.J."/>
            <person name="Graham E.D."/>
            <person name="Heidelberg J.F."/>
        </authorList>
    </citation>
    <scope>NUCLEOTIDE SEQUENCE [LARGE SCALE GENOMIC DNA]</scope>
</reference>
<feature type="binding site" evidence="5">
    <location>
        <begin position="213"/>
        <end position="218"/>
    </location>
    <ligand>
        <name>NAD(+)</name>
        <dbReference type="ChEBI" id="CHEBI:57540"/>
    </ligand>
</feature>
<feature type="binding site" evidence="5 6">
    <location>
        <position position="124"/>
    </location>
    <ligand>
        <name>substrate</name>
    </ligand>
</feature>
<comment type="function">
    <text evidence="5">May play a key role in the regulation of the intracellular concentration of adenosylhomocysteine.</text>
</comment>
<feature type="binding site" evidence="5 7">
    <location>
        <begin position="150"/>
        <end position="152"/>
    </location>
    <ligand>
        <name>NAD(+)</name>
        <dbReference type="ChEBI" id="CHEBI:57540"/>
    </ligand>
</feature>
<feature type="binding site" evidence="5 6">
    <location>
        <position position="179"/>
    </location>
    <ligand>
        <name>substrate</name>
    </ligand>
</feature>
<dbReference type="Gene3D" id="3.40.50.720">
    <property type="entry name" value="NAD(P)-binding Rossmann-like Domain"/>
    <property type="match status" value="1"/>
</dbReference>
<dbReference type="InterPro" id="IPR000043">
    <property type="entry name" value="Adenosylhomocysteinase-like"/>
</dbReference>
<dbReference type="InterPro" id="IPR020082">
    <property type="entry name" value="S-Ado-L-homoCys_hydrolase_CS"/>
</dbReference>
<evidence type="ECO:0000256" key="5">
    <source>
        <dbReference type="HAMAP-Rule" id="MF_00563"/>
    </source>
</evidence>
<sequence length="417" mass="45700">MDFNVKDIKLAEQGKNQIEYAAQHMPALQKIKERFEKEKPLAGMRIGMALHVTKETANLVKTLIAGGAEVAITGCNPLSTQDDVAAALAEEGVKVFAYKGETKEDYYKFLNAVLDFKPTATIDDGCDIISEIHSKRTDLLKDLIVGTEETTTGIIRLHAMEKDNALQYPIIAVNDNQTKHLFDNYYGTGQSTLDGIMRATNVLFSGKTLVVSGYGDCGKGVALRSSGLGSNVIVCEVDPVRALQARQDGYRVMPIAEAAKLGDIFVTVTGDKHVIDVQHMKEMKDGAILANSGHFDCEINVTGLDEMAKSKRRVRWQLDEYTIEGGKKIFLCAEGRLVNLAAAEGHPSEVMDLSFCGQALALEYGIKNKGKLEPKVHVLPKEVDETIAKLKLDAMDLTIDELTTEQKAYLASWQEGT</sequence>
<dbReference type="GO" id="GO:0005829">
    <property type="term" value="C:cytosol"/>
    <property type="evidence" value="ECO:0007669"/>
    <property type="project" value="TreeGrafter"/>
</dbReference>
<dbReference type="CDD" id="cd00401">
    <property type="entry name" value="SAHH"/>
    <property type="match status" value="1"/>
</dbReference>
<comment type="similarity">
    <text evidence="1 5 8">Belongs to the adenosylhomocysteinase family.</text>
</comment>
<dbReference type="PIRSF" id="PIRSF001109">
    <property type="entry name" value="Ad_hcy_hydrolase"/>
    <property type="match status" value="1"/>
</dbReference>
<evidence type="ECO:0000256" key="8">
    <source>
        <dbReference type="RuleBase" id="RU004166"/>
    </source>
</evidence>
<organism evidence="10 11">
    <name type="scientific">Candidatus Iainarchaeum sp</name>
    <dbReference type="NCBI Taxonomy" id="3101447"/>
    <lineage>
        <taxon>Archaea</taxon>
        <taxon>Candidatus Iainarchaeota</taxon>
        <taxon>Candidatus Iainarchaeia</taxon>
        <taxon>Candidatus Iainarchaeales</taxon>
        <taxon>Candidatus Iainarchaeaceae</taxon>
        <taxon>Candidatus Iainarchaeum</taxon>
    </lineage>
</organism>
<dbReference type="AlphaFoldDB" id="A0A2D6LZT7"/>
<comment type="subcellular location">
    <subcellularLocation>
        <location evidence="5">Cytoplasm</location>
    </subcellularLocation>
</comment>
<feature type="binding site" evidence="5 7">
    <location>
        <position position="339"/>
    </location>
    <ligand>
        <name>NAD(+)</name>
        <dbReference type="ChEBI" id="CHEBI:57540"/>
    </ligand>
</feature>
<dbReference type="NCBIfam" id="TIGR00936">
    <property type="entry name" value="ahcY"/>
    <property type="match status" value="1"/>
</dbReference>
<feature type="binding site" evidence="5 7">
    <location>
        <begin position="292"/>
        <end position="294"/>
    </location>
    <ligand>
        <name>NAD(+)</name>
        <dbReference type="ChEBI" id="CHEBI:57540"/>
    </ligand>
</feature>
<feature type="binding site" evidence="7">
    <location>
        <begin position="215"/>
        <end position="220"/>
    </location>
    <ligand>
        <name>NAD(+)</name>
        <dbReference type="ChEBI" id="CHEBI:57540"/>
    </ligand>
</feature>
<dbReference type="EC" id="3.13.2.1" evidence="5"/>
<evidence type="ECO:0000313" key="10">
    <source>
        <dbReference type="EMBL" id="MAG21673.1"/>
    </source>
</evidence>
<gene>
    <name evidence="5" type="primary">ahcY</name>
    <name evidence="10" type="ORF">CL943_00005</name>
</gene>
<comment type="catalytic activity">
    <reaction evidence="5">
        <text>S-adenosyl-L-homocysteine + H2O = L-homocysteine + adenosine</text>
        <dbReference type="Rhea" id="RHEA:21708"/>
        <dbReference type="ChEBI" id="CHEBI:15377"/>
        <dbReference type="ChEBI" id="CHEBI:16335"/>
        <dbReference type="ChEBI" id="CHEBI:57856"/>
        <dbReference type="ChEBI" id="CHEBI:58199"/>
        <dbReference type="EC" id="3.13.2.1"/>
    </reaction>
</comment>
<keyword evidence="2 5" id="KW-0554">One-carbon metabolism</keyword>
<comment type="pathway">
    <text evidence="5">Amino-acid biosynthesis; L-homocysteine biosynthesis; L-homocysteine from S-adenosyl-L-homocysteine: step 1/1.</text>
</comment>
<dbReference type="InterPro" id="IPR036291">
    <property type="entry name" value="NAD(P)-bd_dom_sf"/>
</dbReference>
<evidence type="ECO:0000256" key="7">
    <source>
        <dbReference type="PIRSR" id="PIRSR001109-2"/>
    </source>
</evidence>
<dbReference type="Pfam" id="PF05221">
    <property type="entry name" value="AdoHcyase"/>
    <property type="match status" value="2"/>
</dbReference>
<dbReference type="HAMAP" id="MF_00563">
    <property type="entry name" value="AdoHcyase"/>
    <property type="match status" value="1"/>
</dbReference>
<proteinExistence type="inferred from homology"/>
<feature type="binding site" evidence="5 7">
    <location>
        <position position="236"/>
    </location>
    <ligand>
        <name>NAD(+)</name>
        <dbReference type="ChEBI" id="CHEBI:57540"/>
    </ligand>
</feature>
<evidence type="ECO:0000313" key="11">
    <source>
        <dbReference type="Proteomes" id="UP000226592"/>
    </source>
</evidence>
<accession>A0A2D6LZT7</accession>
<keyword evidence="3 5" id="KW-0378">Hydrolase</keyword>
<dbReference type="InterPro" id="IPR015878">
    <property type="entry name" value="Ado_hCys_hydrolase_NAD-bd"/>
</dbReference>
<evidence type="ECO:0000256" key="3">
    <source>
        <dbReference type="ARBA" id="ARBA00022801"/>
    </source>
</evidence>
<dbReference type="InterPro" id="IPR042172">
    <property type="entry name" value="Adenosylhomocyst_ase-like_sf"/>
</dbReference>
<comment type="cofactor">
    <cofactor evidence="5 7">
        <name>NAD(+)</name>
        <dbReference type="ChEBI" id="CHEBI:57540"/>
    </cofactor>
    <text evidence="5 7">Binds 1 NAD(+) per subunit.</text>
</comment>
<dbReference type="Pfam" id="PF00670">
    <property type="entry name" value="AdoHcyase_NAD"/>
    <property type="match status" value="1"/>
</dbReference>
<dbReference type="SMART" id="SM00996">
    <property type="entry name" value="AdoHcyase"/>
    <property type="match status" value="1"/>
</dbReference>
<feature type="binding site" evidence="5 6">
    <location>
        <position position="149"/>
    </location>
    <ligand>
        <name>substrate</name>
    </ligand>
</feature>
<comment type="caution">
    <text evidence="5">Lacks conserved residue(s) required for the propagation of feature annotation.</text>
</comment>
<dbReference type="Gene3D" id="3.40.50.1480">
    <property type="entry name" value="Adenosylhomocysteinase-like"/>
    <property type="match status" value="1"/>
</dbReference>
<protein>
    <recommendedName>
        <fullName evidence="5">Adenosylhomocysteinase</fullName>
        <ecNumber evidence="5">3.13.2.1</ecNumber>
    </recommendedName>
    <alternativeName>
        <fullName evidence="5">S-adenosyl-L-homocysteine hydrolase</fullName>
        <shortName evidence="5">AdoHcyase</shortName>
    </alternativeName>
</protein>
<dbReference type="PROSITE" id="PS00739">
    <property type="entry name" value="ADOHCYASE_2"/>
    <property type="match status" value="1"/>
</dbReference>
<dbReference type="PANTHER" id="PTHR23420">
    <property type="entry name" value="ADENOSYLHOMOCYSTEINASE"/>
    <property type="match status" value="1"/>
</dbReference>
<feature type="binding site" evidence="5 6">
    <location>
        <position position="53"/>
    </location>
    <ligand>
        <name>substrate</name>
    </ligand>
</feature>
<evidence type="ECO:0000259" key="9">
    <source>
        <dbReference type="SMART" id="SM00997"/>
    </source>
</evidence>
<feature type="binding site" evidence="5 6">
    <location>
        <position position="183"/>
    </location>
    <ligand>
        <name>substrate</name>
    </ligand>
</feature>
<dbReference type="SUPFAM" id="SSF52283">
    <property type="entry name" value="Formate/glycerate dehydrogenase catalytic domain-like"/>
    <property type="match status" value="1"/>
</dbReference>
<dbReference type="PANTHER" id="PTHR23420:SF0">
    <property type="entry name" value="ADENOSYLHOMOCYSTEINASE"/>
    <property type="match status" value="1"/>
</dbReference>
<evidence type="ECO:0000256" key="2">
    <source>
        <dbReference type="ARBA" id="ARBA00022563"/>
    </source>
</evidence>
<name>A0A2D6LZT7_9ARCH</name>
<evidence type="ECO:0000256" key="1">
    <source>
        <dbReference type="ARBA" id="ARBA00007122"/>
    </source>
</evidence>
<dbReference type="Proteomes" id="UP000226592">
    <property type="component" value="Unassembled WGS sequence"/>
</dbReference>
<dbReference type="UniPathway" id="UPA00314">
    <property type="reaction ID" value="UER00076"/>
</dbReference>
<dbReference type="FunFam" id="3.40.50.720:FF:000004">
    <property type="entry name" value="Adenosylhomocysteinase"/>
    <property type="match status" value="1"/>
</dbReference>
<evidence type="ECO:0000256" key="6">
    <source>
        <dbReference type="PIRSR" id="PIRSR001109-1"/>
    </source>
</evidence>
<dbReference type="GO" id="GO:0071269">
    <property type="term" value="P:L-homocysteine biosynthetic process"/>
    <property type="evidence" value="ECO:0007669"/>
    <property type="project" value="UniProtKB-UniRule"/>
</dbReference>
<feature type="binding site" evidence="7">
    <location>
        <position position="346"/>
    </location>
    <ligand>
        <name>NAD(+)</name>
        <dbReference type="ChEBI" id="CHEBI:57540"/>
    </ligand>
</feature>
<dbReference type="GO" id="GO:0004013">
    <property type="term" value="F:adenosylhomocysteinase activity"/>
    <property type="evidence" value="ECO:0007669"/>
    <property type="project" value="UniProtKB-UniRule"/>
</dbReference>